<evidence type="ECO:0000256" key="3">
    <source>
        <dbReference type="ARBA" id="ARBA00022574"/>
    </source>
</evidence>
<comment type="subcellular location">
    <subcellularLocation>
        <location evidence="1">Nucleus</location>
    </subcellularLocation>
</comment>
<dbReference type="PANTHER" id="PTHR19879:SF1">
    <property type="entry name" value="CANNONBALL-RELATED"/>
    <property type="match status" value="1"/>
</dbReference>
<dbReference type="PROSITE" id="PS50082">
    <property type="entry name" value="WD_REPEATS_2"/>
    <property type="match status" value="5"/>
</dbReference>
<feature type="domain" description="TFIID subunit TAF5 NTD2" evidence="10">
    <location>
        <begin position="67"/>
        <end position="193"/>
    </location>
</feature>
<keyword evidence="4" id="KW-0677">Repeat</keyword>
<evidence type="ECO:0000256" key="8">
    <source>
        <dbReference type="PROSITE-ProRule" id="PRU00221"/>
    </source>
</evidence>
<dbReference type="SUPFAM" id="SSF50978">
    <property type="entry name" value="WD40 repeat-like"/>
    <property type="match status" value="1"/>
</dbReference>
<dbReference type="InterPro" id="IPR037264">
    <property type="entry name" value="TFIID_NTD2_sf"/>
</dbReference>
<dbReference type="GO" id="GO:0005669">
    <property type="term" value="C:transcription factor TFIID complex"/>
    <property type="evidence" value="ECO:0007669"/>
    <property type="project" value="TreeGrafter"/>
</dbReference>
<feature type="repeat" description="WD" evidence="8">
    <location>
        <begin position="362"/>
        <end position="403"/>
    </location>
</feature>
<dbReference type="SMART" id="SM00320">
    <property type="entry name" value="WD40"/>
    <property type="match status" value="6"/>
</dbReference>
<dbReference type="Proteomes" id="UP001374579">
    <property type="component" value="Unassembled WGS sequence"/>
</dbReference>
<comment type="similarity">
    <text evidence="2">Belongs to the WD repeat TAF5 family.</text>
</comment>
<reference evidence="11 12" key="1">
    <citation type="submission" date="2024-02" db="EMBL/GenBank/DDBJ databases">
        <title>Chromosome-scale genome assembly of the rough periwinkle Littorina saxatilis.</title>
        <authorList>
            <person name="De Jode A."/>
            <person name="Faria R."/>
            <person name="Formenti G."/>
            <person name="Sims Y."/>
            <person name="Smith T.P."/>
            <person name="Tracey A."/>
            <person name="Wood J.M.D."/>
            <person name="Zagrodzka Z.B."/>
            <person name="Johannesson K."/>
            <person name="Butlin R.K."/>
            <person name="Leder E.H."/>
        </authorList>
    </citation>
    <scope>NUCLEOTIDE SEQUENCE [LARGE SCALE GENOMIC DNA]</scope>
    <source>
        <strain evidence="11">Snail1</strain>
        <tissue evidence="11">Muscle</tissue>
    </source>
</reference>
<evidence type="ECO:0000256" key="2">
    <source>
        <dbReference type="ARBA" id="ARBA00009435"/>
    </source>
</evidence>
<keyword evidence="3 8" id="KW-0853">WD repeat</keyword>
<dbReference type="GO" id="GO:0016251">
    <property type="term" value="F:RNA polymerase II general transcription initiation factor activity"/>
    <property type="evidence" value="ECO:0007669"/>
    <property type="project" value="TreeGrafter"/>
</dbReference>
<dbReference type="PROSITE" id="PS00678">
    <property type="entry name" value="WD_REPEATS_1"/>
    <property type="match status" value="4"/>
</dbReference>
<feature type="repeat" description="WD" evidence="8">
    <location>
        <begin position="404"/>
        <end position="445"/>
    </location>
</feature>
<dbReference type="Gene3D" id="2.130.10.10">
    <property type="entry name" value="YVTN repeat-like/Quinoprotein amine dehydrogenase"/>
    <property type="match status" value="2"/>
</dbReference>
<feature type="region of interest" description="Disordered" evidence="9">
    <location>
        <begin position="204"/>
        <end position="254"/>
    </location>
</feature>
<dbReference type="InterPro" id="IPR019775">
    <property type="entry name" value="WD40_repeat_CS"/>
</dbReference>
<dbReference type="SUPFAM" id="SSF160897">
    <property type="entry name" value="Taf5 N-terminal domain-like"/>
    <property type="match status" value="1"/>
</dbReference>
<dbReference type="InterPro" id="IPR007582">
    <property type="entry name" value="TFIID_NTD2"/>
</dbReference>
<keyword evidence="12" id="KW-1185">Reference proteome</keyword>
<feature type="repeat" description="WD" evidence="8">
    <location>
        <begin position="446"/>
        <end position="487"/>
    </location>
</feature>
<accession>A0AAN9ARQ8</accession>
<feature type="repeat" description="WD" evidence="8">
    <location>
        <begin position="530"/>
        <end position="564"/>
    </location>
</feature>
<dbReference type="PRINTS" id="PR00320">
    <property type="entry name" value="GPROTEINBRPT"/>
</dbReference>
<evidence type="ECO:0000256" key="9">
    <source>
        <dbReference type="SAM" id="MobiDB-lite"/>
    </source>
</evidence>
<keyword evidence="5" id="KW-0805">Transcription regulation</keyword>
<evidence type="ECO:0000256" key="4">
    <source>
        <dbReference type="ARBA" id="ARBA00022737"/>
    </source>
</evidence>
<dbReference type="GO" id="GO:0006367">
    <property type="term" value="P:transcription initiation at RNA polymerase II promoter"/>
    <property type="evidence" value="ECO:0007669"/>
    <property type="project" value="TreeGrafter"/>
</dbReference>
<evidence type="ECO:0000256" key="1">
    <source>
        <dbReference type="ARBA" id="ARBA00004123"/>
    </source>
</evidence>
<dbReference type="Gene3D" id="1.25.40.500">
    <property type="entry name" value="TFIID subunit TAF5, NTD2 domain"/>
    <property type="match status" value="1"/>
</dbReference>
<dbReference type="PANTHER" id="PTHR19879">
    <property type="entry name" value="TRANSCRIPTION INITIATION FACTOR TFIID"/>
    <property type="match status" value="1"/>
</dbReference>
<dbReference type="InterPro" id="IPR001680">
    <property type="entry name" value="WD40_rpt"/>
</dbReference>
<dbReference type="CDD" id="cd00200">
    <property type="entry name" value="WD40"/>
    <property type="match status" value="1"/>
</dbReference>
<keyword evidence="7" id="KW-0539">Nucleus</keyword>
<evidence type="ECO:0000256" key="5">
    <source>
        <dbReference type="ARBA" id="ARBA00023015"/>
    </source>
</evidence>
<dbReference type="Pfam" id="PF04494">
    <property type="entry name" value="TFIID_NTD2"/>
    <property type="match status" value="1"/>
</dbReference>
<sequence>MKRAKAEQLKGVVVQYMKRRQYQDGEIQLGRKEQTADLEEMSVKKKSRLSTGIENSTSCSSITGDFGSCDQQFARLRKFILESAPAQNRELSALLYPVFVHIYSDLLSAVQKNQAHKFHERHNEIFHDEDQKDFIRSLRKLESRTELQATTAVTDFKEHKYSVRLSHASVAHLLKHLKAADNMIILQIINQHINFQVTNTEGKSLDLRSSQPHPRDHNRDKEKETDGIKKEIKKEIKSEKEESVPEEDSQLSPAEAEQLRALKEISRKVRNVLPALPSICFYTFINAHQGLCTSTISPDSKLICGGFEDSSIQLWRLQPVPLPAEPTNCSNRHIPLAADYLYKTQEERTVKIDRESQEAVTFRAHSGPVYKTSFTPDSLFILSGSRDCTARLWDVAKRTNTVIYRGHSGPVWDLDFCPATSHFATSSYDQTVKLWTIDRIYPLRSFIGHTQDVESVAIHPNGNYVASGSCDKTIRLWNIQDGKPMRLLTGHRGSVLALAFSPDGKMLASAGEDRRIHVWDLGSGSLMKELRGHTDTVYSLSFSHCNRMVASGGLDCVLRIWDVRHGTEGGASALIEGHTSSELLGAYPTKSATMSFLRFARSNLLQAAGANQ</sequence>
<evidence type="ECO:0000259" key="10">
    <source>
        <dbReference type="Pfam" id="PF04494"/>
    </source>
</evidence>
<dbReference type="InterPro" id="IPR015943">
    <property type="entry name" value="WD40/YVTN_repeat-like_dom_sf"/>
</dbReference>
<protein>
    <recommendedName>
        <fullName evidence="10">TFIID subunit TAF5 NTD2 domain-containing protein</fullName>
    </recommendedName>
</protein>
<dbReference type="InterPro" id="IPR036322">
    <property type="entry name" value="WD40_repeat_dom_sf"/>
</dbReference>
<organism evidence="11 12">
    <name type="scientific">Littorina saxatilis</name>
    <dbReference type="NCBI Taxonomy" id="31220"/>
    <lineage>
        <taxon>Eukaryota</taxon>
        <taxon>Metazoa</taxon>
        <taxon>Spiralia</taxon>
        <taxon>Lophotrochozoa</taxon>
        <taxon>Mollusca</taxon>
        <taxon>Gastropoda</taxon>
        <taxon>Caenogastropoda</taxon>
        <taxon>Littorinimorpha</taxon>
        <taxon>Littorinoidea</taxon>
        <taxon>Littorinidae</taxon>
        <taxon>Littorina</taxon>
    </lineage>
</organism>
<evidence type="ECO:0000313" key="11">
    <source>
        <dbReference type="EMBL" id="KAK7091912.1"/>
    </source>
</evidence>
<comment type="caution">
    <text evidence="11">The sequence shown here is derived from an EMBL/GenBank/DDBJ whole genome shotgun (WGS) entry which is preliminary data.</text>
</comment>
<dbReference type="PROSITE" id="PS50294">
    <property type="entry name" value="WD_REPEATS_REGION"/>
    <property type="match status" value="5"/>
</dbReference>
<dbReference type="InterPro" id="IPR020472">
    <property type="entry name" value="WD40_PAC1"/>
</dbReference>
<dbReference type="CDD" id="cd08044">
    <property type="entry name" value="TAF5_NTD2"/>
    <property type="match status" value="1"/>
</dbReference>
<proteinExistence type="inferred from homology"/>
<evidence type="ECO:0000256" key="6">
    <source>
        <dbReference type="ARBA" id="ARBA00023163"/>
    </source>
</evidence>
<dbReference type="EMBL" id="JBAMIC010000022">
    <property type="protein sequence ID" value="KAK7091912.1"/>
    <property type="molecule type" value="Genomic_DNA"/>
</dbReference>
<feature type="compositionally biased region" description="Basic and acidic residues" evidence="9">
    <location>
        <begin position="213"/>
        <end position="243"/>
    </location>
</feature>
<dbReference type="AlphaFoldDB" id="A0AAN9ARQ8"/>
<name>A0AAN9ARQ8_9CAEN</name>
<gene>
    <name evidence="11" type="ORF">V1264_009529</name>
</gene>
<dbReference type="Pfam" id="PF00400">
    <property type="entry name" value="WD40"/>
    <property type="match status" value="6"/>
</dbReference>
<keyword evidence="6" id="KW-0804">Transcription</keyword>
<feature type="repeat" description="WD" evidence="8">
    <location>
        <begin position="488"/>
        <end position="529"/>
    </location>
</feature>
<evidence type="ECO:0000256" key="7">
    <source>
        <dbReference type="ARBA" id="ARBA00023242"/>
    </source>
</evidence>
<evidence type="ECO:0000313" key="12">
    <source>
        <dbReference type="Proteomes" id="UP001374579"/>
    </source>
</evidence>